<protein>
    <submittedName>
        <fullName evidence="4">Uncharacterized protein</fullName>
    </submittedName>
</protein>
<evidence type="ECO:0000256" key="1">
    <source>
        <dbReference type="SAM" id="MobiDB-lite"/>
    </source>
</evidence>
<keyword evidence="5" id="KW-1185">Reference proteome</keyword>
<feature type="compositionally biased region" description="Low complexity" evidence="1">
    <location>
        <begin position="403"/>
        <end position="418"/>
    </location>
</feature>
<dbReference type="Pfam" id="PF01548">
    <property type="entry name" value="DEDD_Tnp_IS110"/>
    <property type="match status" value="1"/>
</dbReference>
<dbReference type="InterPro" id="IPR003346">
    <property type="entry name" value="Transposase_20"/>
</dbReference>
<dbReference type="Proteomes" id="UP000019491">
    <property type="component" value="Unassembled WGS sequence"/>
</dbReference>
<dbReference type="GO" id="GO:0003677">
    <property type="term" value="F:DNA binding"/>
    <property type="evidence" value="ECO:0007669"/>
    <property type="project" value="InterPro"/>
</dbReference>
<dbReference type="Pfam" id="PF02371">
    <property type="entry name" value="Transposase_20"/>
    <property type="match status" value="1"/>
</dbReference>
<dbReference type="PANTHER" id="PTHR33055">
    <property type="entry name" value="TRANSPOSASE FOR INSERTION SEQUENCE ELEMENT IS1111A"/>
    <property type="match status" value="1"/>
</dbReference>
<organism evidence="4 5">
    <name type="scientific">Rhodococcus wratislaviensis NBRC 100605</name>
    <dbReference type="NCBI Taxonomy" id="1219028"/>
    <lineage>
        <taxon>Bacteria</taxon>
        <taxon>Bacillati</taxon>
        <taxon>Actinomycetota</taxon>
        <taxon>Actinomycetes</taxon>
        <taxon>Mycobacteriales</taxon>
        <taxon>Nocardiaceae</taxon>
        <taxon>Rhodococcus</taxon>
    </lineage>
</organism>
<dbReference type="GO" id="GO:0004803">
    <property type="term" value="F:transposase activity"/>
    <property type="evidence" value="ECO:0007669"/>
    <property type="project" value="InterPro"/>
</dbReference>
<feature type="domain" description="Transposase IS116/IS110/IS902 C-terminal" evidence="3">
    <location>
        <begin position="297"/>
        <end position="363"/>
    </location>
</feature>
<gene>
    <name evidence="4" type="ORF">RW1_041_00930</name>
</gene>
<sequence length="442" mass="46968">MAASPDAHDTPGGALVSVHVVPATSSTIVVAIDVGKNVAAISATDSSRRRVLPPTHVALTRSGLDSVVTRIQSASDASIQVRVGVEAAGHYHQPVLGYTWPSDWELVEVNPARVAEQRKIFGRRRAKTDAIDLDALTELLLAGQGIPVISRSVVCAELSAWAAHRSRRVLTHTATMIQLTTQLDRAFPGVGTVISDLFGTGIGRLVIAEFTDPTHLTKLGTEGVIAFAADHGLRLEHPRAERLVAAAADALPTPHAALARQVIARDRILLADLETQITEATARIAELIPASPFATQMSVPGWGPARIGSYAGALGDPERWAGPAQIYRASGLVPAQYESAGKRRDGHISREGSVPVRRALIELGFGLRHKRAIGEAVRSGLEAARQAEQGHRVRVGAPRQPNRLRPGTGPGRIRPGLLAAKGVLTTKPDPRGSSARPRTVER</sequence>
<feature type="region of interest" description="Disordered" evidence="1">
    <location>
        <begin position="385"/>
        <end position="442"/>
    </location>
</feature>
<name>X0PW47_RHOWR</name>
<feature type="domain" description="Transposase IS110-like N-terminal" evidence="2">
    <location>
        <begin position="30"/>
        <end position="188"/>
    </location>
</feature>
<comment type="caution">
    <text evidence="4">The sequence shown here is derived from an EMBL/GenBank/DDBJ whole genome shotgun (WGS) entry which is preliminary data.</text>
</comment>
<dbReference type="AlphaFoldDB" id="X0PW47"/>
<accession>X0PW47</accession>
<evidence type="ECO:0000313" key="4">
    <source>
        <dbReference type="EMBL" id="GAF47544.1"/>
    </source>
</evidence>
<evidence type="ECO:0000259" key="3">
    <source>
        <dbReference type="Pfam" id="PF02371"/>
    </source>
</evidence>
<reference evidence="4 5" key="1">
    <citation type="submission" date="2014-02" db="EMBL/GenBank/DDBJ databases">
        <title>Whole genome shotgun sequence of Rhodococcus wratislaviensis NBRC 100605.</title>
        <authorList>
            <person name="Hosoyama A."/>
            <person name="Tsuchikane K."/>
            <person name="Yoshida I."/>
            <person name="Ohji S."/>
            <person name="Ichikawa N."/>
            <person name="Yamazoe A."/>
            <person name="Fujita N."/>
        </authorList>
    </citation>
    <scope>NUCLEOTIDE SEQUENCE [LARGE SCALE GENOMIC DNA]</scope>
    <source>
        <strain evidence="4 5">NBRC 100605</strain>
    </source>
</reference>
<dbReference type="PANTHER" id="PTHR33055:SF15">
    <property type="entry name" value="TRANSPOSASE-RELATED"/>
    <property type="match status" value="1"/>
</dbReference>
<evidence type="ECO:0000259" key="2">
    <source>
        <dbReference type="Pfam" id="PF01548"/>
    </source>
</evidence>
<dbReference type="GO" id="GO:0006313">
    <property type="term" value="P:DNA transposition"/>
    <property type="evidence" value="ECO:0007669"/>
    <property type="project" value="InterPro"/>
</dbReference>
<dbReference type="InterPro" id="IPR047650">
    <property type="entry name" value="Transpos_IS110"/>
</dbReference>
<dbReference type="EMBL" id="BAWF01000041">
    <property type="protein sequence ID" value="GAF47544.1"/>
    <property type="molecule type" value="Genomic_DNA"/>
</dbReference>
<proteinExistence type="predicted"/>
<dbReference type="InterPro" id="IPR002525">
    <property type="entry name" value="Transp_IS110-like_N"/>
</dbReference>
<evidence type="ECO:0000313" key="5">
    <source>
        <dbReference type="Proteomes" id="UP000019491"/>
    </source>
</evidence>